<keyword evidence="3" id="KW-1185">Reference proteome</keyword>
<evidence type="ECO:0000256" key="1">
    <source>
        <dbReference type="SAM" id="Phobius"/>
    </source>
</evidence>
<dbReference type="EMBL" id="LT629749">
    <property type="protein sequence ID" value="SDT01889.1"/>
    <property type="molecule type" value="Genomic_DNA"/>
</dbReference>
<accession>A0A1H1X059</accession>
<evidence type="ECO:0000313" key="3">
    <source>
        <dbReference type="Proteomes" id="UP000199092"/>
    </source>
</evidence>
<name>A0A1H1X059_9ACTN</name>
<keyword evidence="1" id="KW-1133">Transmembrane helix</keyword>
<dbReference type="Proteomes" id="UP000199092">
    <property type="component" value="Chromosome I"/>
</dbReference>
<dbReference type="STRING" id="546871.SAMN04488543_2856"/>
<protein>
    <submittedName>
        <fullName evidence="2">Uncharacterized protein</fullName>
    </submittedName>
</protein>
<keyword evidence="1" id="KW-0472">Membrane</keyword>
<organism evidence="2 3">
    <name type="scientific">Friedmanniella luteola</name>
    <dbReference type="NCBI Taxonomy" id="546871"/>
    <lineage>
        <taxon>Bacteria</taxon>
        <taxon>Bacillati</taxon>
        <taxon>Actinomycetota</taxon>
        <taxon>Actinomycetes</taxon>
        <taxon>Propionibacteriales</taxon>
        <taxon>Nocardioidaceae</taxon>
        <taxon>Friedmanniella</taxon>
    </lineage>
</organism>
<gene>
    <name evidence="2" type="ORF">SAMN04488543_2856</name>
</gene>
<dbReference type="AlphaFoldDB" id="A0A1H1X059"/>
<reference evidence="2 3" key="1">
    <citation type="submission" date="2016-10" db="EMBL/GenBank/DDBJ databases">
        <authorList>
            <person name="de Groot N.N."/>
        </authorList>
    </citation>
    <scope>NUCLEOTIDE SEQUENCE [LARGE SCALE GENOMIC DNA]</scope>
    <source>
        <strain evidence="2 3">DSM 21741</strain>
    </source>
</reference>
<feature type="transmembrane region" description="Helical" evidence="1">
    <location>
        <begin position="42"/>
        <end position="63"/>
    </location>
</feature>
<evidence type="ECO:0000313" key="2">
    <source>
        <dbReference type="EMBL" id="SDT01889.1"/>
    </source>
</evidence>
<dbReference type="RefSeq" id="WP_091413676.1">
    <property type="nucleotide sequence ID" value="NZ_LT629749.1"/>
</dbReference>
<sequence>MQHLFVTLHLLGLRLQDHLDAPLARARAEGERGSITIEQVAWSVGIIAIVAIAVAAIRAYVVAQVGKL</sequence>
<keyword evidence="1" id="KW-0812">Transmembrane</keyword>
<proteinExistence type="predicted"/>